<accession>A0A0C3ND94</accession>
<dbReference type="PANTHER" id="PTHR24323">
    <property type="entry name" value="CEH-10 HOMEODOMAIN-CONTAINING HOMOLOG"/>
    <property type="match status" value="1"/>
</dbReference>
<sequence length="318" mass="35579">PNSLFRTSSASSISSVDTQSSLDDVAVEGDAPRRTRKRFTSAQLMMLEYLYHQTSHPTREQREALARDAAIELRSVTVWFQNKRQTERKALHISVSLPDDMTPAETTLPTLIEAEALRTHHIHLPHLHRPQLSAARRPSLDHVATRAERERPHHDSTPRTPTRLRTYSTPHDPRSLWENMPSSPPSPLSPAIDRDRELLDFGLRRCRSRPTLEWACAAARVSGRSKDDDGGDQEMVDEMLPDASGGDTEDEMEDTPHEALTPSSSVESQNTIWKSRRLASVSTRPIVPVDVEATPRPSVKPMIEEDVMEAALALCGLG</sequence>
<evidence type="ECO:0000256" key="7">
    <source>
        <dbReference type="SAM" id="MobiDB-lite"/>
    </source>
</evidence>
<evidence type="ECO:0000256" key="4">
    <source>
        <dbReference type="ARBA" id="ARBA00023242"/>
    </source>
</evidence>
<evidence type="ECO:0000313" key="9">
    <source>
        <dbReference type="EMBL" id="KIP02494.1"/>
    </source>
</evidence>
<proteinExistence type="predicted"/>
<feature type="region of interest" description="Disordered" evidence="7">
    <location>
        <begin position="222"/>
        <end position="272"/>
    </location>
</feature>
<dbReference type="InterPro" id="IPR051775">
    <property type="entry name" value="Homeobox_domain"/>
</dbReference>
<dbReference type="PANTHER" id="PTHR24323:SF7">
    <property type="entry name" value="HOMEOBOX DOMAIN-CONTAINING PROTEIN"/>
    <property type="match status" value="1"/>
</dbReference>
<feature type="compositionally biased region" description="Polar residues" evidence="7">
    <location>
        <begin position="158"/>
        <end position="169"/>
    </location>
</feature>
<dbReference type="InterPro" id="IPR001356">
    <property type="entry name" value="HD"/>
</dbReference>
<dbReference type="SUPFAM" id="SSF46689">
    <property type="entry name" value="Homeodomain-like"/>
    <property type="match status" value="1"/>
</dbReference>
<feature type="compositionally biased region" description="Low complexity" evidence="7">
    <location>
        <begin position="1"/>
        <end position="21"/>
    </location>
</feature>
<comment type="subcellular location">
    <subcellularLocation>
        <location evidence="1 5 6">Nucleus</location>
    </subcellularLocation>
</comment>
<organism evidence="9 10">
    <name type="scientific">Phlebiopsis gigantea (strain 11061_1 CR5-6)</name>
    <name type="common">White-rot fungus</name>
    <name type="synonym">Peniophora gigantea</name>
    <dbReference type="NCBI Taxonomy" id="745531"/>
    <lineage>
        <taxon>Eukaryota</taxon>
        <taxon>Fungi</taxon>
        <taxon>Dikarya</taxon>
        <taxon>Basidiomycota</taxon>
        <taxon>Agaricomycotina</taxon>
        <taxon>Agaricomycetes</taxon>
        <taxon>Polyporales</taxon>
        <taxon>Phanerochaetaceae</taxon>
        <taxon>Phlebiopsis</taxon>
    </lineage>
</organism>
<gene>
    <name evidence="9" type="ORF">PHLGIDRAFT_50338</name>
</gene>
<feature type="compositionally biased region" description="Polar residues" evidence="7">
    <location>
        <begin position="261"/>
        <end position="272"/>
    </location>
</feature>
<dbReference type="EMBL" id="KN840671">
    <property type="protein sequence ID" value="KIP02494.1"/>
    <property type="molecule type" value="Genomic_DNA"/>
</dbReference>
<evidence type="ECO:0000313" key="10">
    <source>
        <dbReference type="Proteomes" id="UP000053257"/>
    </source>
</evidence>
<dbReference type="PROSITE" id="PS50071">
    <property type="entry name" value="HOMEOBOX_2"/>
    <property type="match status" value="1"/>
</dbReference>
<evidence type="ECO:0000256" key="5">
    <source>
        <dbReference type="PROSITE-ProRule" id="PRU00108"/>
    </source>
</evidence>
<reference evidence="9 10" key="1">
    <citation type="journal article" date="2014" name="PLoS Genet.">
        <title>Analysis of the Phlebiopsis gigantea genome, transcriptome and secretome provides insight into its pioneer colonization strategies of wood.</title>
        <authorList>
            <person name="Hori C."/>
            <person name="Ishida T."/>
            <person name="Igarashi K."/>
            <person name="Samejima M."/>
            <person name="Suzuki H."/>
            <person name="Master E."/>
            <person name="Ferreira P."/>
            <person name="Ruiz-Duenas F.J."/>
            <person name="Held B."/>
            <person name="Canessa P."/>
            <person name="Larrondo L.F."/>
            <person name="Schmoll M."/>
            <person name="Druzhinina I.S."/>
            <person name="Kubicek C.P."/>
            <person name="Gaskell J.A."/>
            <person name="Kersten P."/>
            <person name="St John F."/>
            <person name="Glasner J."/>
            <person name="Sabat G."/>
            <person name="Splinter BonDurant S."/>
            <person name="Syed K."/>
            <person name="Yadav J."/>
            <person name="Mgbeahuruike A.C."/>
            <person name="Kovalchuk A."/>
            <person name="Asiegbu F.O."/>
            <person name="Lackner G."/>
            <person name="Hoffmeister D."/>
            <person name="Rencoret J."/>
            <person name="Gutierrez A."/>
            <person name="Sun H."/>
            <person name="Lindquist E."/>
            <person name="Barry K."/>
            <person name="Riley R."/>
            <person name="Grigoriev I.V."/>
            <person name="Henrissat B."/>
            <person name="Kues U."/>
            <person name="Berka R.M."/>
            <person name="Martinez A.T."/>
            <person name="Covert S.F."/>
            <person name="Blanchette R.A."/>
            <person name="Cullen D."/>
        </authorList>
    </citation>
    <scope>NUCLEOTIDE SEQUENCE [LARGE SCALE GENOMIC DNA]</scope>
    <source>
        <strain evidence="9 10">11061_1 CR5-6</strain>
    </source>
</reference>
<keyword evidence="2 5" id="KW-0238">DNA-binding</keyword>
<dbReference type="GO" id="GO:0000976">
    <property type="term" value="F:transcription cis-regulatory region binding"/>
    <property type="evidence" value="ECO:0007669"/>
    <property type="project" value="TreeGrafter"/>
</dbReference>
<feature type="compositionally biased region" description="Acidic residues" evidence="7">
    <location>
        <begin position="229"/>
        <end position="240"/>
    </location>
</feature>
<feature type="region of interest" description="Disordered" evidence="7">
    <location>
        <begin position="1"/>
        <end position="34"/>
    </location>
</feature>
<keyword evidence="4 5" id="KW-0539">Nucleus</keyword>
<dbReference type="Proteomes" id="UP000053257">
    <property type="component" value="Unassembled WGS sequence"/>
</dbReference>
<dbReference type="Gene3D" id="1.10.10.60">
    <property type="entry name" value="Homeodomain-like"/>
    <property type="match status" value="1"/>
</dbReference>
<keyword evidence="3 5" id="KW-0371">Homeobox</keyword>
<dbReference type="GO" id="GO:0000981">
    <property type="term" value="F:DNA-binding transcription factor activity, RNA polymerase II-specific"/>
    <property type="evidence" value="ECO:0007669"/>
    <property type="project" value="InterPro"/>
</dbReference>
<dbReference type="STRING" id="745531.A0A0C3ND94"/>
<dbReference type="SMART" id="SM00389">
    <property type="entry name" value="HOX"/>
    <property type="match status" value="1"/>
</dbReference>
<dbReference type="AlphaFoldDB" id="A0A0C3ND94"/>
<dbReference type="GO" id="GO:0005634">
    <property type="term" value="C:nucleus"/>
    <property type="evidence" value="ECO:0007669"/>
    <property type="project" value="UniProtKB-SubCell"/>
</dbReference>
<evidence type="ECO:0000259" key="8">
    <source>
        <dbReference type="PROSITE" id="PS50071"/>
    </source>
</evidence>
<dbReference type="Pfam" id="PF00046">
    <property type="entry name" value="Homeodomain"/>
    <property type="match status" value="1"/>
</dbReference>
<name>A0A0C3ND94_PHLG1</name>
<dbReference type="PROSITE" id="PS00027">
    <property type="entry name" value="HOMEOBOX_1"/>
    <property type="match status" value="1"/>
</dbReference>
<evidence type="ECO:0000256" key="1">
    <source>
        <dbReference type="ARBA" id="ARBA00004123"/>
    </source>
</evidence>
<dbReference type="InterPro" id="IPR009057">
    <property type="entry name" value="Homeodomain-like_sf"/>
</dbReference>
<feature type="non-terminal residue" evidence="9">
    <location>
        <position position="318"/>
    </location>
</feature>
<dbReference type="CDD" id="cd00086">
    <property type="entry name" value="homeodomain"/>
    <property type="match status" value="1"/>
</dbReference>
<evidence type="ECO:0000256" key="3">
    <source>
        <dbReference type="ARBA" id="ARBA00023155"/>
    </source>
</evidence>
<dbReference type="OrthoDB" id="6159439at2759"/>
<feature type="domain" description="Homeobox" evidence="8">
    <location>
        <begin position="30"/>
        <end position="90"/>
    </location>
</feature>
<feature type="DNA-binding region" description="Homeobox" evidence="5">
    <location>
        <begin position="32"/>
        <end position="91"/>
    </location>
</feature>
<protein>
    <recommendedName>
        <fullName evidence="8">Homeobox domain-containing protein</fullName>
    </recommendedName>
</protein>
<feature type="region of interest" description="Disordered" evidence="7">
    <location>
        <begin position="141"/>
        <end position="192"/>
    </location>
</feature>
<feature type="compositionally biased region" description="Basic and acidic residues" evidence="7">
    <location>
        <begin position="141"/>
        <end position="157"/>
    </location>
</feature>
<keyword evidence="10" id="KW-1185">Reference proteome</keyword>
<evidence type="ECO:0000256" key="6">
    <source>
        <dbReference type="RuleBase" id="RU000682"/>
    </source>
</evidence>
<evidence type="ECO:0000256" key="2">
    <source>
        <dbReference type="ARBA" id="ARBA00023125"/>
    </source>
</evidence>
<dbReference type="InterPro" id="IPR017970">
    <property type="entry name" value="Homeobox_CS"/>
</dbReference>
<feature type="non-terminal residue" evidence="9">
    <location>
        <position position="1"/>
    </location>
</feature>
<dbReference type="HOGENOM" id="CLU_787793_0_0_1"/>